<name>A0A135Z7Q7_GARVA</name>
<dbReference type="EMBL" id="LSRC01000022">
    <property type="protein sequence ID" value="KXI17700.1"/>
    <property type="molecule type" value="Genomic_DNA"/>
</dbReference>
<comment type="caution">
    <text evidence="1">The sequence shown here is derived from an EMBL/GenBank/DDBJ whole genome shotgun (WGS) entry which is preliminary data.</text>
</comment>
<dbReference type="AlphaFoldDB" id="A0A135Z7Q7"/>
<dbReference type="PATRIC" id="fig|2702.101.peg.639"/>
<evidence type="ECO:0000313" key="1">
    <source>
        <dbReference type="EMBL" id="KXI17700.1"/>
    </source>
</evidence>
<evidence type="ECO:0000313" key="2">
    <source>
        <dbReference type="Proteomes" id="UP000070505"/>
    </source>
</evidence>
<organism evidence="1 2">
    <name type="scientific">Gardnerella vaginalis</name>
    <dbReference type="NCBI Taxonomy" id="2702"/>
    <lineage>
        <taxon>Bacteria</taxon>
        <taxon>Bacillati</taxon>
        <taxon>Actinomycetota</taxon>
        <taxon>Actinomycetes</taxon>
        <taxon>Bifidobacteriales</taxon>
        <taxon>Bifidobacteriaceae</taxon>
        <taxon>Gardnerella</taxon>
    </lineage>
</organism>
<proteinExistence type="predicted"/>
<sequence>MDSLKSDSLKSLLVFDIKSFRLSFRFAFILRYKSSLRSKTEGF</sequence>
<accession>A0A135Z7Q7</accession>
<protein>
    <submittedName>
        <fullName evidence="1">Uncharacterized protein</fullName>
    </submittedName>
</protein>
<gene>
    <name evidence="1" type="ORF">HMPREF3230_00656</name>
</gene>
<reference evidence="1 2" key="1">
    <citation type="submission" date="2016-02" db="EMBL/GenBank/DDBJ databases">
        <authorList>
            <person name="Wen L."/>
            <person name="He K."/>
            <person name="Yang H."/>
        </authorList>
    </citation>
    <scope>NUCLEOTIDE SEQUENCE [LARGE SCALE GENOMIC DNA]</scope>
    <source>
        <strain evidence="1 2">CMW7778B</strain>
    </source>
</reference>
<dbReference type="Proteomes" id="UP000070505">
    <property type="component" value="Unassembled WGS sequence"/>
</dbReference>